<keyword evidence="6 13" id="KW-0812">Transmembrane</keyword>
<organism evidence="15">
    <name type="scientific">marine metagenome</name>
    <dbReference type="NCBI Taxonomy" id="408172"/>
    <lineage>
        <taxon>unclassified sequences</taxon>
        <taxon>metagenomes</taxon>
        <taxon>ecological metagenomes</taxon>
    </lineage>
</organism>
<dbReference type="GO" id="GO:0005886">
    <property type="term" value="C:plasma membrane"/>
    <property type="evidence" value="ECO:0007669"/>
    <property type="project" value="UniProtKB-SubCell"/>
</dbReference>
<dbReference type="GO" id="GO:0008237">
    <property type="term" value="F:metallopeptidase activity"/>
    <property type="evidence" value="ECO:0007669"/>
    <property type="project" value="UniProtKB-KW"/>
</dbReference>
<evidence type="ECO:0000256" key="7">
    <source>
        <dbReference type="ARBA" id="ARBA00022723"/>
    </source>
</evidence>
<evidence type="ECO:0000256" key="5">
    <source>
        <dbReference type="ARBA" id="ARBA00022670"/>
    </source>
</evidence>
<dbReference type="GO" id="GO:0006508">
    <property type="term" value="P:proteolysis"/>
    <property type="evidence" value="ECO:0007669"/>
    <property type="project" value="UniProtKB-KW"/>
</dbReference>
<dbReference type="PANTHER" id="PTHR35864">
    <property type="entry name" value="ZINC METALLOPROTEASE MJ0611-RELATED"/>
    <property type="match status" value="1"/>
</dbReference>
<reference evidence="15" key="1">
    <citation type="submission" date="2018-05" db="EMBL/GenBank/DDBJ databases">
        <authorList>
            <person name="Lanie J.A."/>
            <person name="Ng W.-L."/>
            <person name="Kazmierczak K.M."/>
            <person name="Andrzejewski T.M."/>
            <person name="Davidsen T.M."/>
            <person name="Wayne K.J."/>
            <person name="Tettelin H."/>
            <person name="Glass J.I."/>
            <person name="Rusch D."/>
            <person name="Podicherti R."/>
            <person name="Tsui H.-C.T."/>
            <person name="Winkler M.E."/>
        </authorList>
    </citation>
    <scope>NUCLEOTIDE SEQUENCE</scope>
</reference>
<feature type="non-terminal residue" evidence="15">
    <location>
        <position position="194"/>
    </location>
</feature>
<evidence type="ECO:0000259" key="14">
    <source>
        <dbReference type="Pfam" id="PF02163"/>
    </source>
</evidence>
<evidence type="ECO:0000256" key="13">
    <source>
        <dbReference type="SAM" id="Phobius"/>
    </source>
</evidence>
<gene>
    <name evidence="15" type="ORF">METZ01_LOCUS438385</name>
</gene>
<feature type="transmembrane region" description="Helical" evidence="13">
    <location>
        <begin position="99"/>
        <end position="124"/>
    </location>
</feature>
<dbReference type="CDD" id="cd06158">
    <property type="entry name" value="S2P-M50_like_1"/>
    <property type="match status" value="1"/>
</dbReference>
<name>A0A382YR52_9ZZZZ</name>
<keyword evidence="10 13" id="KW-1133">Transmembrane helix</keyword>
<keyword evidence="7" id="KW-0479">Metal-binding</keyword>
<evidence type="ECO:0000313" key="15">
    <source>
        <dbReference type="EMBL" id="SVD85531.1"/>
    </source>
</evidence>
<evidence type="ECO:0000256" key="9">
    <source>
        <dbReference type="ARBA" id="ARBA00022833"/>
    </source>
</evidence>
<evidence type="ECO:0000256" key="8">
    <source>
        <dbReference type="ARBA" id="ARBA00022801"/>
    </source>
</evidence>
<keyword evidence="5" id="KW-0645">Protease</keyword>
<comment type="similarity">
    <text evidence="3">Belongs to the peptidase M50B family.</text>
</comment>
<proteinExistence type="inferred from homology"/>
<dbReference type="InterPro" id="IPR008915">
    <property type="entry name" value="Peptidase_M50"/>
</dbReference>
<protein>
    <recommendedName>
        <fullName evidence="14">Peptidase M50 domain-containing protein</fullName>
    </recommendedName>
</protein>
<comment type="subcellular location">
    <subcellularLocation>
        <location evidence="2">Cell membrane</location>
        <topology evidence="2">Multi-pass membrane protein</topology>
    </subcellularLocation>
</comment>
<feature type="transmembrane region" description="Helical" evidence="13">
    <location>
        <begin position="14"/>
        <end position="33"/>
    </location>
</feature>
<dbReference type="GO" id="GO:0046872">
    <property type="term" value="F:metal ion binding"/>
    <property type="evidence" value="ECO:0007669"/>
    <property type="project" value="UniProtKB-KW"/>
</dbReference>
<keyword evidence="8" id="KW-0378">Hydrolase</keyword>
<evidence type="ECO:0000256" key="2">
    <source>
        <dbReference type="ARBA" id="ARBA00004651"/>
    </source>
</evidence>
<feature type="domain" description="Peptidase M50" evidence="14">
    <location>
        <begin position="23"/>
        <end position="181"/>
    </location>
</feature>
<feature type="transmembrane region" description="Helical" evidence="13">
    <location>
        <begin position="144"/>
        <end position="165"/>
    </location>
</feature>
<dbReference type="InterPro" id="IPR052348">
    <property type="entry name" value="Metallopeptidase_M50B"/>
</dbReference>
<evidence type="ECO:0000256" key="4">
    <source>
        <dbReference type="ARBA" id="ARBA00022475"/>
    </source>
</evidence>
<evidence type="ECO:0000256" key="1">
    <source>
        <dbReference type="ARBA" id="ARBA00001947"/>
    </source>
</evidence>
<keyword evidence="11" id="KW-0482">Metalloprotease</keyword>
<evidence type="ECO:0000256" key="3">
    <source>
        <dbReference type="ARBA" id="ARBA00007931"/>
    </source>
</evidence>
<dbReference type="EMBL" id="UINC01177737">
    <property type="protein sequence ID" value="SVD85531.1"/>
    <property type="molecule type" value="Genomic_DNA"/>
</dbReference>
<dbReference type="InterPro" id="IPR044537">
    <property type="entry name" value="Rip2-like"/>
</dbReference>
<keyword evidence="4" id="KW-1003">Cell membrane</keyword>
<dbReference type="Pfam" id="PF02163">
    <property type="entry name" value="Peptidase_M50"/>
    <property type="match status" value="1"/>
</dbReference>
<evidence type="ECO:0000256" key="12">
    <source>
        <dbReference type="ARBA" id="ARBA00023136"/>
    </source>
</evidence>
<comment type="cofactor">
    <cofactor evidence="1">
        <name>Zn(2+)</name>
        <dbReference type="ChEBI" id="CHEBI:29105"/>
    </cofactor>
</comment>
<evidence type="ECO:0000256" key="11">
    <source>
        <dbReference type="ARBA" id="ARBA00023049"/>
    </source>
</evidence>
<sequence length="194" mass="21040">MLIYQLANLADNPIALVALAGALLVALVTGIAFHEFSHAWTANQLGDNTAALQGRLTLNPLAHLDKFGTLAILIVGIGWGKPTPVNPYRLRYGIKTGNLLVSVAGPLSNFLFAVIAALPLLFGWVDMGYFPNLDYIKYASGEQILGFFLLMIIQLNVLLGLFNLIPIHPLDGFKVILGILPNKLANPLARLSKW</sequence>
<dbReference type="PANTHER" id="PTHR35864:SF1">
    <property type="entry name" value="ZINC METALLOPROTEASE YWHC-RELATED"/>
    <property type="match status" value="1"/>
</dbReference>
<evidence type="ECO:0000256" key="6">
    <source>
        <dbReference type="ARBA" id="ARBA00022692"/>
    </source>
</evidence>
<accession>A0A382YR52</accession>
<evidence type="ECO:0000256" key="10">
    <source>
        <dbReference type="ARBA" id="ARBA00022989"/>
    </source>
</evidence>
<keyword evidence="9" id="KW-0862">Zinc</keyword>
<keyword evidence="12 13" id="KW-0472">Membrane</keyword>
<dbReference type="AlphaFoldDB" id="A0A382YR52"/>